<accession>I3ZMB3</accession>
<dbReference type="Proteomes" id="UP000006056">
    <property type="component" value="Chromosome"/>
</dbReference>
<dbReference type="AlphaFoldDB" id="I3ZMB3"/>
<dbReference type="HOGENOM" id="CLU_956149_0_0_0"/>
<proteinExistence type="predicted"/>
<feature type="chain" id="PRO_5003684880" description="Aspartyl protease" evidence="1">
    <location>
        <begin position="25"/>
        <end position="281"/>
    </location>
</feature>
<dbReference type="RefSeq" id="WP_014787641.1">
    <property type="nucleotide sequence ID" value="NC_018014.1"/>
</dbReference>
<evidence type="ECO:0000313" key="2">
    <source>
        <dbReference type="EMBL" id="AFL90381.1"/>
    </source>
</evidence>
<gene>
    <name evidence="2" type="ordered locus">Terro_4176</name>
</gene>
<dbReference type="OrthoDB" id="5580718at2"/>
<name>I3ZMB3_TERRK</name>
<dbReference type="KEGG" id="trs:Terro_4176"/>
<organism evidence="2 3">
    <name type="scientific">Terriglobus roseus (strain DSM 18391 / NRRL B-41598 / KBS 63)</name>
    <dbReference type="NCBI Taxonomy" id="926566"/>
    <lineage>
        <taxon>Bacteria</taxon>
        <taxon>Pseudomonadati</taxon>
        <taxon>Acidobacteriota</taxon>
        <taxon>Terriglobia</taxon>
        <taxon>Terriglobales</taxon>
        <taxon>Acidobacteriaceae</taxon>
        <taxon>Terriglobus</taxon>
    </lineage>
</organism>
<keyword evidence="1" id="KW-0732">Signal</keyword>
<keyword evidence="3" id="KW-1185">Reference proteome</keyword>
<feature type="signal peptide" evidence="1">
    <location>
        <begin position="1"/>
        <end position="24"/>
    </location>
</feature>
<protein>
    <recommendedName>
        <fullName evidence="4">Aspartyl protease</fullName>
    </recommendedName>
</protein>
<dbReference type="EMBL" id="CP003379">
    <property type="protein sequence ID" value="AFL90381.1"/>
    <property type="molecule type" value="Genomic_DNA"/>
</dbReference>
<reference evidence="2 3" key="1">
    <citation type="submission" date="2012-06" db="EMBL/GenBank/DDBJ databases">
        <title>Complete genome of Terriglobus roseus DSM 18391.</title>
        <authorList>
            <consortium name="US DOE Joint Genome Institute (JGI-PGF)"/>
            <person name="Lucas S."/>
            <person name="Copeland A."/>
            <person name="Lapidus A."/>
            <person name="Glavina del Rio T."/>
            <person name="Dalin E."/>
            <person name="Tice H."/>
            <person name="Bruce D."/>
            <person name="Goodwin L."/>
            <person name="Pitluck S."/>
            <person name="Peters L."/>
            <person name="Mikhailova N."/>
            <person name="Munk A.C.C."/>
            <person name="Kyrpides N."/>
            <person name="Mavromatis K."/>
            <person name="Ivanova N."/>
            <person name="Brettin T."/>
            <person name="Detter J.C."/>
            <person name="Han C."/>
            <person name="Larimer F."/>
            <person name="Land M."/>
            <person name="Hauser L."/>
            <person name="Markowitz V."/>
            <person name="Cheng J.-F."/>
            <person name="Hugenholtz P."/>
            <person name="Woyke T."/>
            <person name="Wu D."/>
            <person name="Brambilla E."/>
            <person name="Klenk H.-P."/>
            <person name="Eisen J.A."/>
        </authorList>
    </citation>
    <scope>NUCLEOTIDE SEQUENCE [LARGE SCALE GENOMIC DNA]</scope>
    <source>
        <strain evidence="3">DSM 18391 / NRRL B-41598 / KBS 63</strain>
    </source>
</reference>
<evidence type="ECO:0000313" key="3">
    <source>
        <dbReference type="Proteomes" id="UP000006056"/>
    </source>
</evidence>
<dbReference type="eggNOG" id="ENOG5032VPI">
    <property type="taxonomic scope" value="Bacteria"/>
</dbReference>
<evidence type="ECO:0008006" key="4">
    <source>
        <dbReference type="Google" id="ProtNLM"/>
    </source>
</evidence>
<sequence length="281" mass="30153">MKRFHSYLAGFAVSLSFLCSVAHAASKPALTVKLIPWRTRWVLPVSVGGAERKLLFDTGGGLTLLSPDALKGCDAWGRLTGFRMFGDRGDTKRCSNIRIGVSDYSVVLPAVGFINLGKLNPGDADLDGIASLNLFDGKPVTIDFLNGQLTVESPESLAERTKGMRHLKARLNREVQGLALSVMLEVPTSKGPAYMELDSGNGGTVLVGKQVAELFGLDPAKEAKQTAHFSVVPGVDVDTEDAFTPDIILDGNLGMPFLKRWVVTLDLKTGDVWVAAAKRPS</sequence>
<evidence type="ECO:0000256" key="1">
    <source>
        <dbReference type="SAM" id="SignalP"/>
    </source>
</evidence>